<dbReference type="InterPro" id="IPR036188">
    <property type="entry name" value="FAD/NAD-bd_sf"/>
</dbReference>
<reference evidence="2" key="1">
    <citation type="journal article" date="2019" name="Int. J. Syst. Evol. Microbiol.">
        <title>The Global Catalogue of Microorganisms (GCM) 10K type strain sequencing project: providing services to taxonomists for standard genome sequencing and annotation.</title>
        <authorList>
            <consortium name="The Broad Institute Genomics Platform"/>
            <consortium name="The Broad Institute Genome Sequencing Center for Infectious Disease"/>
            <person name="Wu L."/>
            <person name="Ma J."/>
        </authorList>
    </citation>
    <scope>NUCLEOTIDE SEQUENCE [LARGE SCALE GENOMIC DNA]</scope>
    <source>
        <strain evidence="2">JCM 16923</strain>
    </source>
</reference>
<dbReference type="PANTHER" id="PTHR10668:SF105">
    <property type="entry name" value="DEHYDROGENASE-RELATED"/>
    <property type="match status" value="1"/>
</dbReference>
<comment type="caution">
    <text evidence="1">The sequence shown here is derived from an EMBL/GenBank/DDBJ whole genome shotgun (WGS) entry which is preliminary data.</text>
</comment>
<keyword evidence="2" id="KW-1185">Reference proteome</keyword>
<dbReference type="Gene3D" id="3.50.50.60">
    <property type="entry name" value="FAD/NAD(P)-binding domain"/>
    <property type="match status" value="1"/>
</dbReference>
<dbReference type="PANTHER" id="PTHR10668">
    <property type="entry name" value="PHYTOENE DEHYDROGENASE"/>
    <property type="match status" value="1"/>
</dbReference>
<accession>A0ABP7NKY9</accession>
<evidence type="ECO:0000313" key="2">
    <source>
        <dbReference type="Proteomes" id="UP001418444"/>
    </source>
</evidence>
<sequence length="469" mass="49465">MVGGGPNGLAAGLQLARNGVDVTVLEAEDRVGGGARSGELEVPGLIHDYCSAFHPLGVGSPFWQTVGLDRYGLEWAWPEIDCTHPLDDGDIGVLHRSITETSAGLGADGRRWELAFGDVVRNFDTLAPDLMRPIVNVPRHPIQLGMFGPRALLPATWLARWFRTDAARALFSGVAAHAFTRLDVPLTAALGIMITASGHRFGWPVAVGGSGAITAAAAAALEDLGGTIETGTRVSDRSQIPDADYVLLDLSAAQVLSLYGDQMPARIAKAYGRYRIGSSAFKVDFAIRGDIPWRNAESTRAGTVHLGGTAAEVAYTEKQRAAGVMVENPFVLVGQQYLADPSRSSGDLNPIWSYAHVPKGYTGDATEAVIRQIERFAPGFRDQIVATTATGTVALEQYNANYAAGDIIGGANNRLQTILRPRLAIDPYATGVDGVFLCSQTAPPGAGIHGLCGFHAANSALASSGVRPV</sequence>
<dbReference type="Pfam" id="PF13450">
    <property type="entry name" value="NAD_binding_8"/>
    <property type="match status" value="1"/>
</dbReference>
<organism evidence="1 2">
    <name type="scientific">Gordonia caeni</name>
    <dbReference type="NCBI Taxonomy" id="1007097"/>
    <lineage>
        <taxon>Bacteria</taxon>
        <taxon>Bacillati</taxon>
        <taxon>Actinomycetota</taxon>
        <taxon>Actinomycetes</taxon>
        <taxon>Mycobacteriales</taxon>
        <taxon>Gordoniaceae</taxon>
        <taxon>Gordonia</taxon>
    </lineage>
</organism>
<gene>
    <name evidence="1" type="ORF">GCM10022231_02330</name>
</gene>
<name>A0ABP7NKY9_9ACTN</name>
<dbReference type="SUPFAM" id="SSF51905">
    <property type="entry name" value="FAD/NAD(P)-binding domain"/>
    <property type="match status" value="1"/>
</dbReference>
<dbReference type="EMBL" id="BAAAZW010000001">
    <property type="protein sequence ID" value="GAA3948591.1"/>
    <property type="molecule type" value="Genomic_DNA"/>
</dbReference>
<proteinExistence type="predicted"/>
<dbReference type="Proteomes" id="UP001418444">
    <property type="component" value="Unassembled WGS sequence"/>
</dbReference>
<evidence type="ECO:0000313" key="1">
    <source>
        <dbReference type="EMBL" id="GAA3948591.1"/>
    </source>
</evidence>
<protein>
    <submittedName>
        <fullName evidence="1">NAD(P)/FAD-dependent oxidoreductase</fullName>
    </submittedName>
</protein>